<dbReference type="EMBL" id="SRLO01001023">
    <property type="protein sequence ID" value="TNN42632.1"/>
    <property type="molecule type" value="Genomic_DNA"/>
</dbReference>
<organism evidence="1 2">
    <name type="scientific">Liparis tanakae</name>
    <name type="common">Tanaka's snailfish</name>
    <dbReference type="NCBI Taxonomy" id="230148"/>
    <lineage>
        <taxon>Eukaryota</taxon>
        <taxon>Metazoa</taxon>
        <taxon>Chordata</taxon>
        <taxon>Craniata</taxon>
        <taxon>Vertebrata</taxon>
        <taxon>Euteleostomi</taxon>
        <taxon>Actinopterygii</taxon>
        <taxon>Neopterygii</taxon>
        <taxon>Teleostei</taxon>
        <taxon>Neoteleostei</taxon>
        <taxon>Acanthomorphata</taxon>
        <taxon>Eupercaria</taxon>
        <taxon>Perciformes</taxon>
        <taxon>Cottioidei</taxon>
        <taxon>Cottales</taxon>
        <taxon>Liparidae</taxon>
        <taxon>Liparis</taxon>
    </lineage>
</organism>
<evidence type="ECO:0000313" key="2">
    <source>
        <dbReference type="Proteomes" id="UP000314294"/>
    </source>
</evidence>
<protein>
    <submittedName>
        <fullName evidence="1">Uncharacterized protein</fullName>
    </submittedName>
</protein>
<reference evidence="1 2" key="1">
    <citation type="submission" date="2019-03" db="EMBL/GenBank/DDBJ databases">
        <title>First draft genome of Liparis tanakae, snailfish: a comprehensive survey of snailfish specific genes.</title>
        <authorList>
            <person name="Kim W."/>
            <person name="Song I."/>
            <person name="Jeong J.-H."/>
            <person name="Kim D."/>
            <person name="Kim S."/>
            <person name="Ryu S."/>
            <person name="Song J.Y."/>
            <person name="Lee S.K."/>
        </authorList>
    </citation>
    <scope>NUCLEOTIDE SEQUENCE [LARGE SCALE GENOMIC DNA]</scope>
    <source>
        <tissue evidence="1">Muscle</tissue>
    </source>
</reference>
<sequence>MDEATEVTCSDQLNELQSLVLHQPLPPGVQVFGGGLFGFDRQRRDPSDGGGGAELCGQGGRLRASQVVDDDDDDDDETAVRRWLDLSGNAAHVRIRDIIGEAEPVWLLIGVAIETEHCSSSLEWRKKRWSVTQTAFWFPVPTQWSGQAQRYTYGVTEDILQYFGLLGFVKLQPYFSRMFNAVDKCWRDARV</sequence>
<proteinExistence type="predicted"/>
<keyword evidence="2" id="KW-1185">Reference proteome</keyword>
<name>A0A4Z2FQL0_9TELE</name>
<dbReference type="Proteomes" id="UP000314294">
    <property type="component" value="Unassembled WGS sequence"/>
</dbReference>
<dbReference type="AlphaFoldDB" id="A0A4Z2FQL0"/>
<evidence type="ECO:0000313" key="1">
    <source>
        <dbReference type="EMBL" id="TNN42632.1"/>
    </source>
</evidence>
<comment type="caution">
    <text evidence="1">The sequence shown here is derived from an EMBL/GenBank/DDBJ whole genome shotgun (WGS) entry which is preliminary data.</text>
</comment>
<accession>A0A4Z2FQL0</accession>
<gene>
    <name evidence="1" type="ORF">EYF80_047188</name>
</gene>